<dbReference type="OrthoDB" id="8478503at2"/>
<keyword evidence="3 6" id="KW-0812">Transmembrane</keyword>
<feature type="transmembrane region" description="Helical" evidence="6">
    <location>
        <begin position="265"/>
        <end position="283"/>
    </location>
</feature>
<organism evidence="8 9">
    <name type="scientific">Fulvimarina manganoxydans</name>
    <dbReference type="NCBI Taxonomy" id="937218"/>
    <lineage>
        <taxon>Bacteria</taxon>
        <taxon>Pseudomonadati</taxon>
        <taxon>Pseudomonadota</taxon>
        <taxon>Alphaproteobacteria</taxon>
        <taxon>Hyphomicrobiales</taxon>
        <taxon>Aurantimonadaceae</taxon>
        <taxon>Fulvimarina</taxon>
    </lineage>
</organism>
<evidence type="ECO:0000256" key="1">
    <source>
        <dbReference type="ARBA" id="ARBA00004141"/>
    </source>
</evidence>
<keyword evidence="5 6" id="KW-0472">Membrane</keyword>
<sequence length="303" mass="32530">MRGILLKLVSILCFVAMQTAIKAAGDEVPAGEVVFFRSFFALLPVALYLAYLKGLTTALRTDDLKGHLWRGFIGVTSMVLGFYSITKLPYPEWITINYATPLITVVLAALFLGETVRAYRWTAVAVGLCGVAVVTLPRFTIGGEALEAAEISGILAVLGSSMVAAIAMIQVRKLAQREATATIVLYFTLTSTFFSLFTVPFGWIATSPSQTALLVTAGILGGIGQLLLTSAYRFADTSTIAPFEYSSLILAIMIGAFLFAEPVSLWTVTGGAIVVAAGIFIIWRESRLGLERRKAQRARTPGA</sequence>
<dbReference type="AlphaFoldDB" id="A0A1W1YEV9"/>
<feature type="domain" description="EamA" evidence="7">
    <location>
        <begin position="152"/>
        <end position="282"/>
    </location>
</feature>
<dbReference type="GO" id="GO:0016020">
    <property type="term" value="C:membrane"/>
    <property type="evidence" value="ECO:0007669"/>
    <property type="project" value="UniProtKB-SubCell"/>
</dbReference>
<reference evidence="8 9" key="1">
    <citation type="submission" date="2017-04" db="EMBL/GenBank/DDBJ databases">
        <authorList>
            <person name="Afonso C.L."/>
            <person name="Miller P.J."/>
            <person name="Scott M.A."/>
            <person name="Spackman E."/>
            <person name="Goraichik I."/>
            <person name="Dimitrov K.M."/>
            <person name="Suarez D.L."/>
            <person name="Swayne D.E."/>
        </authorList>
    </citation>
    <scope>NUCLEOTIDE SEQUENCE [LARGE SCALE GENOMIC DNA]</scope>
    <source>
        <strain evidence="8 9">CGMCC 1.10972</strain>
    </source>
</reference>
<dbReference type="PANTHER" id="PTHR22911">
    <property type="entry name" value="ACYL-MALONYL CONDENSING ENZYME-RELATED"/>
    <property type="match status" value="1"/>
</dbReference>
<comment type="similarity">
    <text evidence="2">Belongs to the drug/metabolite transporter (DMT) superfamily. 10 TMS drug/metabolite exporter (DME) (TC 2.A.7.3) family.</text>
</comment>
<proteinExistence type="inferred from homology"/>
<dbReference type="SUPFAM" id="SSF103481">
    <property type="entry name" value="Multidrug resistance efflux transporter EmrE"/>
    <property type="match status" value="2"/>
</dbReference>
<evidence type="ECO:0000259" key="7">
    <source>
        <dbReference type="Pfam" id="PF00892"/>
    </source>
</evidence>
<dbReference type="PANTHER" id="PTHR22911:SF6">
    <property type="entry name" value="SOLUTE CARRIER FAMILY 35 MEMBER G1"/>
    <property type="match status" value="1"/>
</dbReference>
<feature type="transmembrane region" description="Helical" evidence="6">
    <location>
        <begin position="240"/>
        <end position="259"/>
    </location>
</feature>
<dbReference type="Proteomes" id="UP000192656">
    <property type="component" value="Unassembled WGS sequence"/>
</dbReference>
<feature type="transmembrane region" description="Helical" evidence="6">
    <location>
        <begin position="119"/>
        <end position="139"/>
    </location>
</feature>
<feature type="transmembrane region" description="Helical" evidence="6">
    <location>
        <begin position="33"/>
        <end position="55"/>
    </location>
</feature>
<dbReference type="STRING" id="937218.SAMN06297251_101231"/>
<gene>
    <name evidence="8" type="ORF">SAMN06297251_101231</name>
</gene>
<name>A0A1W1YEV9_9HYPH</name>
<feature type="transmembrane region" description="Helical" evidence="6">
    <location>
        <begin position="92"/>
        <end position="112"/>
    </location>
</feature>
<dbReference type="InterPro" id="IPR000620">
    <property type="entry name" value="EamA_dom"/>
</dbReference>
<comment type="subcellular location">
    <subcellularLocation>
        <location evidence="1">Membrane</location>
        <topology evidence="1">Multi-pass membrane protein</topology>
    </subcellularLocation>
</comment>
<evidence type="ECO:0000256" key="4">
    <source>
        <dbReference type="ARBA" id="ARBA00022989"/>
    </source>
</evidence>
<evidence type="ECO:0000256" key="2">
    <source>
        <dbReference type="ARBA" id="ARBA00009853"/>
    </source>
</evidence>
<feature type="transmembrane region" description="Helical" evidence="6">
    <location>
        <begin position="67"/>
        <end position="86"/>
    </location>
</feature>
<accession>A0A1W1YEV9</accession>
<feature type="domain" description="EamA" evidence="7">
    <location>
        <begin position="2"/>
        <end position="135"/>
    </location>
</feature>
<evidence type="ECO:0000313" key="9">
    <source>
        <dbReference type="Proteomes" id="UP000192656"/>
    </source>
</evidence>
<feature type="transmembrane region" description="Helical" evidence="6">
    <location>
        <begin position="183"/>
        <end position="205"/>
    </location>
</feature>
<evidence type="ECO:0000256" key="5">
    <source>
        <dbReference type="ARBA" id="ARBA00023136"/>
    </source>
</evidence>
<feature type="transmembrane region" description="Helical" evidence="6">
    <location>
        <begin position="151"/>
        <end position="171"/>
    </location>
</feature>
<protein>
    <submittedName>
        <fullName evidence="8">EamA domain-containing membrane protein RarD</fullName>
    </submittedName>
</protein>
<feature type="transmembrane region" description="Helical" evidence="6">
    <location>
        <begin position="211"/>
        <end position="228"/>
    </location>
</feature>
<keyword evidence="4 6" id="KW-1133">Transmembrane helix</keyword>
<evidence type="ECO:0000256" key="6">
    <source>
        <dbReference type="SAM" id="Phobius"/>
    </source>
</evidence>
<evidence type="ECO:0000313" key="8">
    <source>
        <dbReference type="EMBL" id="SMC34750.1"/>
    </source>
</evidence>
<dbReference type="EMBL" id="FWXR01000001">
    <property type="protein sequence ID" value="SMC34750.1"/>
    <property type="molecule type" value="Genomic_DNA"/>
</dbReference>
<keyword evidence="9" id="KW-1185">Reference proteome</keyword>
<dbReference type="Pfam" id="PF00892">
    <property type="entry name" value="EamA"/>
    <property type="match status" value="2"/>
</dbReference>
<evidence type="ECO:0000256" key="3">
    <source>
        <dbReference type="ARBA" id="ARBA00022692"/>
    </source>
</evidence>
<dbReference type="InterPro" id="IPR037185">
    <property type="entry name" value="EmrE-like"/>
</dbReference>